<dbReference type="STRING" id="743788.S8DND5"/>
<protein>
    <submittedName>
        <fullName evidence="2">Uncharacterized protein</fullName>
    </submittedName>
</protein>
<gene>
    <name evidence="2" type="ORF">FOMPIDRAFT_1026001</name>
</gene>
<sequence>MRTAVVLVIAFAASANAMGNKPSTGYIANHIVNIAGVAQAVGGPHAAHKQPRSDEDLYARDFDEDLYARDFDEDLYVRELEDALYARGRQAHGRPKQLGLSHIASHITHIAGAAEAIGNAHAAFKQRRSDDDLWARSFDYYDELD</sequence>
<dbReference type="InParanoid" id="S8DND5"/>
<evidence type="ECO:0000313" key="2">
    <source>
        <dbReference type="EMBL" id="EPS94881.1"/>
    </source>
</evidence>
<keyword evidence="1" id="KW-0732">Signal</keyword>
<organism evidence="2 3">
    <name type="scientific">Fomitopsis schrenkii</name>
    <name type="common">Brown rot fungus</name>
    <dbReference type="NCBI Taxonomy" id="2126942"/>
    <lineage>
        <taxon>Eukaryota</taxon>
        <taxon>Fungi</taxon>
        <taxon>Dikarya</taxon>
        <taxon>Basidiomycota</taxon>
        <taxon>Agaricomycotina</taxon>
        <taxon>Agaricomycetes</taxon>
        <taxon>Polyporales</taxon>
        <taxon>Fomitopsis</taxon>
    </lineage>
</organism>
<dbReference type="HOGENOM" id="CLU_1786878_0_0_1"/>
<dbReference type="Proteomes" id="UP000015241">
    <property type="component" value="Unassembled WGS sequence"/>
</dbReference>
<dbReference type="AlphaFoldDB" id="S8DND5"/>
<name>S8DND5_FOMSC</name>
<dbReference type="OrthoDB" id="2803048at2759"/>
<feature type="signal peptide" evidence="1">
    <location>
        <begin position="1"/>
        <end position="19"/>
    </location>
</feature>
<accession>S8DND5</accession>
<evidence type="ECO:0000313" key="3">
    <source>
        <dbReference type="Proteomes" id="UP000015241"/>
    </source>
</evidence>
<proteinExistence type="predicted"/>
<keyword evidence="3" id="KW-1185">Reference proteome</keyword>
<feature type="chain" id="PRO_5004549984" evidence="1">
    <location>
        <begin position="20"/>
        <end position="145"/>
    </location>
</feature>
<dbReference type="EMBL" id="KE504220">
    <property type="protein sequence ID" value="EPS94881.1"/>
    <property type="molecule type" value="Genomic_DNA"/>
</dbReference>
<evidence type="ECO:0000256" key="1">
    <source>
        <dbReference type="SAM" id="SignalP"/>
    </source>
</evidence>
<reference evidence="2 3" key="1">
    <citation type="journal article" date="2012" name="Science">
        <title>The Paleozoic origin of enzymatic lignin decomposition reconstructed from 31 fungal genomes.</title>
        <authorList>
            <person name="Floudas D."/>
            <person name="Binder M."/>
            <person name="Riley R."/>
            <person name="Barry K."/>
            <person name="Blanchette R.A."/>
            <person name="Henrissat B."/>
            <person name="Martinez A.T."/>
            <person name="Otillar R."/>
            <person name="Spatafora J.W."/>
            <person name="Yadav J.S."/>
            <person name="Aerts A."/>
            <person name="Benoit I."/>
            <person name="Boyd A."/>
            <person name="Carlson A."/>
            <person name="Copeland A."/>
            <person name="Coutinho P.M."/>
            <person name="de Vries R.P."/>
            <person name="Ferreira P."/>
            <person name="Findley K."/>
            <person name="Foster B."/>
            <person name="Gaskell J."/>
            <person name="Glotzer D."/>
            <person name="Gorecki P."/>
            <person name="Heitman J."/>
            <person name="Hesse C."/>
            <person name="Hori C."/>
            <person name="Igarashi K."/>
            <person name="Jurgens J.A."/>
            <person name="Kallen N."/>
            <person name="Kersten P."/>
            <person name="Kohler A."/>
            <person name="Kuees U."/>
            <person name="Kumar T.K.A."/>
            <person name="Kuo A."/>
            <person name="LaButti K."/>
            <person name="Larrondo L.F."/>
            <person name="Lindquist E."/>
            <person name="Ling A."/>
            <person name="Lombard V."/>
            <person name="Lucas S."/>
            <person name="Lundell T."/>
            <person name="Martin R."/>
            <person name="McLaughlin D.J."/>
            <person name="Morgenstern I."/>
            <person name="Morin E."/>
            <person name="Murat C."/>
            <person name="Nagy L.G."/>
            <person name="Nolan M."/>
            <person name="Ohm R.A."/>
            <person name="Patyshakuliyeva A."/>
            <person name="Rokas A."/>
            <person name="Ruiz-Duenas F.J."/>
            <person name="Sabat G."/>
            <person name="Salamov A."/>
            <person name="Samejima M."/>
            <person name="Schmutz J."/>
            <person name="Slot J.C."/>
            <person name="St John F."/>
            <person name="Stenlid J."/>
            <person name="Sun H."/>
            <person name="Sun S."/>
            <person name="Syed K."/>
            <person name="Tsang A."/>
            <person name="Wiebenga A."/>
            <person name="Young D."/>
            <person name="Pisabarro A."/>
            <person name="Eastwood D.C."/>
            <person name="Martin F."/>
            <person name="Cullen D."/>
            <person name="Grigoriev I.V."/>
            <person name="Hibbett D.S."/>
        </authorList>
    </citation>
    <scope>NUCLEOTIDE SEQUENCE</scope>
    <source>
        <strain evidence="3">FP-58527</strain>
    </source>
</reference>